<accession>A0A939H8R5</accession>
<dbReference type="InterPro" id="IPR036331">
    <property type="entry name" value="Chagasin-like_sf"/>
</dbReference>
<keyword evidence="3" id="KW-0732">Signal</keyword>
<evidence type="ECO:0000256" key="2">
    <source>
        <dbReference type="ARBA" id="ARBA00022704"/>
    </source>
</evidence>
<dbReference type="SUPFAM" id="SSF141066">
    <property type="entry name" value="ICP-like"/>
    <property type="match status" value="1"/>
</dbReference>
<dbReference type="Proteomes" id="UP000664218">
    <property type="component" value="Unassembled WGS sequence"/>
</dbReference>
<keyword evidence="1" id="KW-0646">Protease inhibitor</keyword>
<organism evidence="5 6">
    <name type="scientific">Proteiniclasticum aestuarii</name>
    <dbReference type="NCBI Taxonomy" id="2817862"/>
    <lineage>
        <taxon>Bacteria</taxon>
        <taxon>Bacillati</taxon>
        <taxon>Bacillota</taxon>
        <taxon>Clostridia</taxon>
        <taxon>Eubacteriales</taxon>
        <taxon>Clostridiaceae</taxon>
        <taxon>Proteiniclasticum</taxon>
    </lineage>
</organism>
<dbReference type="AlphaFoldDB" id="A0A939H8R5"/>
<dbReference type="PANTHER" id="PTHR36530:SF1">
    <property type="entry name" value="AMOEBIASIN-1"/>
    <property type="match status" value="1"/>
</dbReference>
<name>A0A939H8R5_9CLOT</name>
<dbReference type="InterPro" id="IPR018990">
    <property type="entry name" value="Prot_inh_I42_chagasin"/>
</dbReference>
<evidence type="ECO:0000256" key="3">
    <source>
        <dbReference type="SAM" id="SignalP"/>
    </source>
</evidence>
<reference evidence="5" key="1">
    <citation type="submission" date="2021-03" db="EMBL/GenBank/DDBJ databases">
        <title>Proteiniclasticum marinus sp. nov., isolated from tidal flat sediment.</title>
        <authorList>
            <person name="Namirimu T."/>
            <person name="Yang J.-A."/>
            <person name="Yang S.-H."/>
            <person name="Kim Y.-J."/>
            <person name="Kwon K.K."/>
        </authorList>
    </citation>
    <scope>NUCLEOTIDE SEQUENCE</scope>
    <source>
        <strain evidence="5">SCR006</strain>
    </source>
</reference>
<dbReference type="RefSeq" id="WP_207597990.1">
    <property type="nucleotide sequence ID" value="NZ_JAFNJU010000001.1"/>
</dbReference>
<feature type="chain" id="PRO_5038514229" evidence="3">
    <location>
        <begin position="27"/>
        <end position="140"/>
    </location>
</feature>
<evidence type="ECO:0000313" key="5">
    <source>
        <dbReference type="EMBL" id="MBO1263467.1"/>
    </source>
</evidence>
<keyword evidence="6" id="KW-1185">Reference proteome</keyword>
<dbReference type="EMBL" id="JAFNJU010000001">
    <property type="protein sequence ID" value="MBO1263467.1"/>
    <property type="molecule type" value="Genomic_DNA"/>
</dbReference>
<proteinExistence type="predicted"/>
<evidence type="ECO:0000313" key="6">
    <source>
        <dbReference type="Proteomes" id="UP000664218"/>
    </source>
</evidence>
<feature type="signal peptide" evidence="3">
    <location>
        <begin position="1"/>
        <end position="26"/>
    </location>
</feature>
<comment type="caution">
    <text evidence="5">The sequence shown here is derived from an EMBL/GenBank/DDBJ whole genome shotgun (WGS) entry which is preliminary data.</text>
</comment>
<dbReference type="PROSITE" id="PS51257">
    <property type="entry name" value="PROKAR_LIPOPROTEIN"/>
    <property type="match status" value="1"/>
</dbReference>
<keyword evidence="2" id="KW-0789">Thiol protease inhibitor</keyword>
<protein>
    <submittedName>
        <fullName evidence="5">Protease inhibitor I42 family protein</fullName>
    </submittedName>
</protein>
<evidence type="ECO:0000259" key="4">
    <source>
        <dbReference type="Pfam" id="PF09394"/>
    </source>
</evidence>
<sequence length="140" mass="15409">MSTTKTKLLCTLLFAFVLVISLTACSQFSPDDASNAVSYEGKALIIELEENPTTGFSWSYTISDTDVIHLVEDVYTEDSEDPEVVGGGGMHQYKFEGLSAGEATIIFDYFKSWEGEETAEDHVEYTVIVNEDGTIAEVNQ</sequence>
<dbReference type="InterPro" id="IPR052781">
    <property type="entry name" value="Cys_protease_inhibitor_I42"/>
</dbReference>
<gene>
    <name evidence="5" type="ORF">J3A84_00240</name>
</gene>
<dbReference type="PANTHER" id="PTHR36530">
    <property type="entry name" value="INHIBITOR OF CYSTEINE PEPTIDASE"/>
    <property type="match status" value="1"/>
</dbReference>
<evidence type="ECO:0000256" key="1">
    <source>
        <dbReference type="ARBA" id="ARBA00022690"/>
    </source>
</evidence>
<dbReference type="Pfam" id="PF09394">
    <property type="entry name" value="Inhibitor_I42"/>
    <property type="match status" value="1"/>
</dbReference>
<dbReference type="Gene3D" id="2.60.40.2020">
    <property type="match status" value="1"/>
</dbReference>
<dbReference type="GO" id="GO:0004869">
    <property type="term" value="F:cysteine-type endopeptidase inhibitor activity"/>
    <property type="evidence" value="ECO:0007669"/>
    <property type="project" value="UniProtKB-KW"/>
</dbReference>
<feature type="domain" description="Proteinase inhibitor I42 chagasin" evidence="4">
    <location>
        <begin position="41"/>
        <end position="127"/>
    </location>
</feature>